<dbReference type="InterPro" id="IPR055130">
    <property type="entry name" value="PreP_C"/>
</dbReference>
<dbReference type="InterPro" id="IPR011249">
    <property type="entry name" value="Metalloenz_LuxS/M16"/>
</dbReference>
<dbReference type="Proteomes" id="UP000054498">
    <property type="component" value="Unassembled WGS sequence"/>
</dbReference>
<feature type="domain" description="Peptidase M16C associated" evidence="1">
    <location>
        <begin position="3"/>
        <end position="184"/>
    </location>
</feature>
<dbReference type="EMBL" id="KK105200">
    <property type="protein sequence ID" value="KIY92916.1"/>
    <property type="molecule type" value="Genomic_DNA"/>
</dbReference>
<dbReference type="GO" id="GO:0046872">
    <property type="term" value="F:metal ion binding"/>
    <property type="evidence" value="ECO:0007669"/>
    <property type="project" value="InterPro"/>
</dbReference>
<evidence type="ECO:0000259" key="1">
    <source>
        <dbReference type="SMART" id="SM01264"/>
    </source>
</evidence>
<name>A0A0D2LT42_9CHLO</name>
<keyword evidence="3" id="KW-1185">Reference proteome</keyword>
<dbReference type="AlphaFoldDB" id="A0A0D2LT42"/>
<dbReference type="SMART" id="SM01264">
    <property type="entry name" value="M16C_associated"/>
    <property type="match status" value="1"/>
</dbReference>
<dbReference type="RefSeq" id="XP_013891936.1">
    <property type="nucleotide sequence ID" value="XM_014036482.1"/>
</dbReference>
<dbReference type="PANTHER" id="PTHR43016">
    <property type="entry name" value="PRESEQUENCE PROTEASE"/>
    <property type="match status" value="1"/>
</dbReference>
<dbReference type="Pfam" id="PF08367">
    <property type="entry name" value="M16C_assoc"/>
    <property type="match status" value="1"/>
</dbReference>
<accession>A0A0D2LT42</accession>
<dbReference type="InterPro" id="IPR013578">
    <property type="entry name" value="Peptidase_M16C_assoc"/>
</dbReference>
<dbReference type="KEGG" id="mng:MNEG_15047"/>
<organism evidence="2 3">
    <name type="scientific">Monoraphidium neglectum</name>
    <dbReference type="NCBI Taxonomy" id="145388"/>
    <lineage>
        <taxon>Eukaryota</taxon>
        <taxon>Viridiplantae</taxon>
        <taxon>Chlorophyta</taxon>
        <taxon>core chlorophytes</taxon>
        <taxon>Chlorophyceae</taxon>
        <taxon>CS clade</taxon>
        <taxon>Sphaeropleales</taxon>
        <taxon>Selenastraceae</taxon>
        <taxon>Monoraphidium</taxon>
    </lineage>
</organism>
<dbReference type="Pfam" id="PF22516">
    <property type="entry name" value="PreP_C"/>
    <property type="match status" value="1"/>
</dbReference>
<protein>
    <recommendedName>
        <fullName evidence="1">Peptidase M16C associated domain-containing protein</fullName>
    </recommendedName>
</protein>
<evidence type="ECO:0000313" key="2">
    <source>
        <dbReference type="EMBL" id="KIY92916.1"/>
    </source>
</evidence>
<gene>
    <name evidence="2" type="ORF">MNEG_15047</name>
</gene>
<dbReference type="PANTHER" id="PTHR43016:SF13">
    <property type="entry name" value="PRESEQUENCE PROTEASE, MITOCHONDRIAL"/>
    <property type="match status" value="1"/>
</dbReference>
<proteinExistence type="predicted"/>
<evidence type="ECO:0000313" key="3">
    <source>
        <dbReference type="Proteomes" id="UP000054498"/>
    </source>
</evidence>
<dbReference type="STRING" id="145388.A0A0D2LT42"/>
<reference evidence="2 3" key="1">
    <citation type="journal article" date="2013" name="BMC Genomics">
        <title>Reconstruction of the lipid metabolism for the microalga Monoraphidium neglectum from its genome sequence reveals characteristics suitable for biofuel production.</title>
        <authorList>
            <person name="Bogen C."/>
            <person name="Al-Dilaimi A."/>
            <person name="Albersmeier A."/>
            <person name="Wichmann J."/>
            <person name="Grundmann M."/>
            <person name="Rupp O."/>
            <person name="Lauersen K.J."/>
            <person name="Blifernez-Klassen O."/>
            <person name="Kalinowski J."/>
            <person name="Goesmann A."/>
            <person name="Mussgnug J.H."/>
            <person name="Kruse O."/>
        </authorList>
    </citation>
    <scope>NUCLEOTIDE SEQUENCE [LARGE SCALE GENOMIC DNA]</scope>
    <source>
        <strain evidence="2 3">SAG 48.87</strain>
    </source>
</reference>
<dbReference type="OrthoDB" id="10250783at2759"/>
<dbReference type="GO" id="GO:0004222">
    <property type="term" value="F:metalloendopeptidase activity"/>
    <property type="evidence" value="ECO:0007669"/>
    <property type="project" value="TreeGrafter"/>
</dbReference>
<dbReference type="GeneID" id="25732669"/>
<dbReference type="SUPFAM" id="SSF63411">
    <property type="entry name" value="LuxS/MPP-like metallohydrolase"/>
    <property type="match status" value="1"/>
</dbReference>
<dbReference type="GO" id="GO:0016485">
    <property type="term" value="P:protein processing"/>
    <property type="evidence" value="ECO:0007669"/>
    <property type="project" value="TreeGrafter"/>
</dbReference>
<dbReference type="Gene3D" id="3.30.830.10">
    <property type="entry name" value="Metalloenzyme, LuxS/M16 peptidase-like"/>
    <property type="match status" value="2"/>
</dbReference>
<sequence>MPLVPTSVTSLNAEGSVLLGHELFTNDVLYLEAAFDMRPLPVELLPLVPLFCRSLTQMGTEKESFVELTERIGRKTGGVSVYPFTSAKRGQDEPVAYIMLRGKAMGATAGDMVAIMRDILTTARLDDKARFTQMVLETKAGLESGIIGSGHRFASARLAAQRSTAGWVSEAMGGLSYLEYVRALAKRVESDWDSVKADLERIRTLLLQRRGAIINATGDARALGAAQRYAAEELLAALPADSAPAAGWKGALPRVNEALVVPTQVNYVGKAANLYADAGYTLSGAAYVIEKYLGTSWLWDKAAFLFGGE</sequence>